<name>A0A0L8V9E7_9BACT</name>
<dbReference type="STRING" id="1409788.NC99_21960"/>
<dbReference type="InterPro" id="IPR018873">
    <property type="entry name" value="KilA-N_DNA-bd_domain"/>
</dbReference>
<dbReference type="EMBL" id="LGIA01000149">
    <property type="protein sequence ID" value="KOH45071.1"/>
    <property type="molecule type" value="Genomic_DNA"/>
</dbReference>
<dbReference type="OrthoDB" id="9816206at2"/>
<dbReference type="RefSeq" id="WP_053183178.1">
    <property type="nucleotide sequence ID" value="NZ_LGIA01000149.1"/>
</dbReference>
<feature type="domain" description="KilA-N DNA-binding" evidence="1">
    <location>
        <begin position="14"/>
        <end position="100"/>
    </location>
</feature>
<accession>A0A0L8V9E7</accession>
<protein>
    <recommendedName>
        <fullName evidence="1">KilA-N DNA-binding domain-containing protein</fullName>
    </recommendedName>
</protein>
<reference evidence="3" key="1">
    <citation type="submission" date="2015-07" db="EMBL/GenBank/DDBJ databases">
        <title>Genome sequencing of Sunxiuqinia dokdonensis strain SK.</title>
        <authorList>
            <person name="Ahn S."/>
            <person name="Kim B.-C."/>
        </authorList>
    </citation>
    <scope>NUCLEOTIDE SEQUENCE [LARGE SCALE GENOMIC DNA]</scope>
    <source>
        <strain evidence="3">SK</strain>
    </source>
</reference>
<gene>
    <name evidence="2" type="ORF">NC99_21960</name>
</gene>
<dbReference type="PATRIC" id="fig|1409788.3.peg.2264"/>
<proteinExistence type="predicted"/>
<evidence type="ECO:0000313" key="3">
    <source>
        <dbReference type="Proteomes" id="UP000036958"/>
    </source>
</evidence>
<dbReference type="AlphaFoldDB" id="A0A0L8V9E7"/>
<comment type="caution">
    <text evidence="2">The sequence shown here is derived from an EMBL/GenBank/DDBJ whole genome shotgun (WGS) entry which is preliminary data.</text>
</comment>
<dbReference type="Pfam" id="PF10543">
    <property type="entry name" value="ORF6N"/>
    <property type="match status" value="1"/>
</dbReference>
<keyword evidence="3" id="KW-1185">Reference proteome</keyword>
<dbReference type="Proteomes" id="UP000036958">
    <property type="component" value="Unassembled WGS sequence"/>
</dbReference>
<organism evidence="2 3">
    <name type="scientific">Sunxiuqinia dokdonensis</name>
    <dbReference type="NCBI Taxonomy" id="1409788"/>
    <lineage>
        <taxon>Bacteria</taxon>
        <taxon>Pseudomonadati</taxon>
        <taxon>Bacteroidota</taxon>
        <taxon>Bacteroidia</taxon>
        <taxon>Marinilabiliales</taxon>
        <taxon>Prolixibacteraceae</taxon>
        <taxon>Sunxiuqinia</taxon>
    </lineage>
</organism>
<evidence type="ECO:0000259" key="1">
    <source>
        <dbReference type="Pfam" id="PF10543"/>
    </source>
</evidence>
<sequence length="178" mass="20768">MNQSISAVEEKIVNKIYFIRNKKVMIDRDLAELYGVETRVLNQAVKRNCSRFPEDFMFQLTKPEFENWKSQIVISNSEKMGLRKAPLAFTEQGIAMLSSVLNSDQAIQVNIQIMRIFTKVREMLADTMSLRLEIEEIKKKLGNHDKNIELVFSYLDELISQKENRTERRKIGYKQSGS</sequence>
<evidence type="ECO:0000313" key="2">
    <source>
        <dbReference type="EMBL" id="KOH45071.1"/>
    </source>
</evidence>